<keyword evidence="3" id="KW-0479">Metal-binding</keyword>
<reference evidence="7 8" key="1">
    <citation type="submission" date="2022-03" db="EMBL/GenBank/DDBJ databases">
        <title>Rhizobium SSM4.3 sp. nov., isolated from Sediment (Gouqi Island).</title>
        <authorList>
            <person name="Chen G."/>
        </authorList>
    </citation>
    <scope>NUCLEOTIDE SEQUENCE [LARGE SCALE GENOMIC DNA]</scope>
    <source>
        <strain evidence="7 8">SSM4.3</strain>
    </source>
</reference>
<dbReference type="PROSITE" id="PS01099">
    <property type="entry name" value="COMPLEX1_24K"/>
    <property type="match status" value="1"/>
</dbReference>
<dbReference type="Gene3D" id="3.40.30.10">
    <property type="entry name" value="Glutaredoxin"/>
    <property type="match status" value="1"/>
</dbReference>
<evidence type="ECO:0000256" key="5">
    <source>
        <dbReference type="ARBA" id="ARBA00023014"/>
    </source>
</evidence>
<dbReference type="InterPro" id="IPR041921">
    <property type="entry name" value="NuoE_N"/>
</dbReference>
<dbReference type="SUPFAM" id="SSF52833">
    <property type="entry name" value="Thioredoxin-like"/>
    <property type="match status" value="1"/>
</dbReference>
<keyword evidence="2" id="KW-0001">2Fe-2S</keyword>
<dbReference type="PANTHER" id="PTHR43342">
    <property type="entry name" value="NADH-QUINONE OXIDOREDUCTASE, E SUBUNIT"/>
    <property type="match status" value="1"/>
</dbReference>
<dbReference type="Proteomes" id="UP001522662">
    <property type="component" value="Unassembled WGS sequence"/>
</dbReference>
<keyword evidence="4" id="KW-0408">Iron</keyword>
<accession>A0ABT0D3L6</accession>
<gene>
    <name evidence="7" type="ORF">MKJ03_16835</name>
</gene>
<evidence type="ECO:0000256" key="4">
    <source>
        <dbReference type="ARBA" id="ARBA00023004"/>
    </source>
</evidence>
<dbReference type="InterPro" id="IPR028431">
    <property type="entry name" value="NADP_DH_HndA-like"/>
</dbReference>
<dbReference type="EMBL" id="JALAYX010000004">
    <property type="protein sequence ID" value="MCJ8240000.1"/>
    <property type="molecule type" value="Genomic_DNA"/>
</dbReference>
<dbReference type="CDD" id="cd03081">
    <property type="entry name" value="TRX_Fd_NuoE_FDH_gamma"/>
    <property type="match status" value="1"/>
</dbReference>
<evidence type="ECO:0000256" key="3">
    <source>
        <dbReference type="ARBA" id="ARBA00022723"/>
    </source>
</evidence>
<protein>
    <submittedName>
        <fullName evidence="7">Formate dehydrogenase subunit gamma</fullName>
    </submittedName>
</protein>
<evidence type="ECO:0000256" key="6">
    <source>
        <dbReference type="ARBA" id="ARBA00034078"/>
    </source>
</evidence>
<comment type="similarity">
    <text evidence="1">Belongs to the complex I 24 kDa subunit family.</text>
</comment>
<evidence type="ECO:0000313" key="7">
    <source>
        <dbReference type="EMBL" id="MCJ8240000.1"/>
    </source>
</evidence>
<organism evidence="7 8">
    <name type="scientific">Peteryoungia algae</name>
    <dbReference type="NCBI Taxonomy" id="2919917"/>
    <lineage>
        <taxon>Bacteria</taxon>
        <taxon>Pseudomonadati</taxon>
        <taxon>Pseudomonadota</taxon>
        <taxon>Alphaproteobacteria</taxon>
        <taxon>Hyphomicrobiales</taxon>
        <taxon>Rhizobiaceae</taxon>
        <taxon>Peteryoungia</taxon>
    </lineage>
</organism>
<proteinExistence type="inferred from homology"/>
<comment type="caution">
    <text evidence="7">The sequence shown here is derived from an EMBL/GenBank/DDBJ whole genome shotgun (WGS) entry which is preliminary data.</text>
</comment>
<dbReference type="Pfam" id="PF01257">
    <property type="entry name" value="2Fe-2S_thioredx"/>
    <property type="match status" value="1"/>
</dbReference>
<name>A0ABT0D3L6_9HYPH</name>
<comment type="cofactor">
    <cofactor evidence="6">
        <name>[2Fe-2S] cluster</name>
        <dbReference type="ChEBI" id="CHEBI:190135"/>
    </cofactor>
</comment>
<dbReference type="NCBIfam" id="NF004638">
    <property type="entry name" value="PRK05988.1"/>
    <property type="match status" value="1"/>
</dbReference>
<keyword evidence="8" id="KW-1185">Reference proteome</keyword>
<dbReference type="InterPro" id="IPR036249">
    <property type="entry name" value="Thioredoxin-like_sf"/>
</dbReference>
<dbReference type="RefSeq" id="WP_229575077.1">
    <property type="nucleotide sequence ID" value="NZ_CP128477.1"/>
</dbReference>
<dbReference type="Gene3D" id="1.10.10.1590">
    <property type="entry name" value="NADH-quinone oxidoreductase subunit E"/>
    <property type="match status" value="1"/>
</dbReference>
<evidence type="ECO:0000313" key="8">
    <source>
        <dbReference type="Proteomes" id="UP001522662"/>
    </source>
</evidence>
<dbReference type="InterPro" id="IPR002023">
    <property type="entry name" value="NuoE-like"/>
</dbReference>
<evidence type="ECO:0000256" key="1">
    <source>
        <dbReference type="ARBA" id="ARBA00010643"/>
    </source>
</evidence>
<evidence type="ECO:0000256" key="2">
    <source>
        <dbReference type="ARBA" id="ARBA00022714"/>
    </source>
</evidence>
<dbReference type="PIRSF" id="PIRSF000216">
    <property type="entry name" value="NADH_DH_24kDa"/>
    <property type="match status" value="1"/>
</dbReference>
<dbReference type="PANTHER" id="PTHR43342:SF1">
    <property type="entry name" value="BIFURCATING [FEFE] HYDROGENASE GAMMA SUBUNIT"/>
    <property type="match status" value="1"/>
</dbReference>
<keyword evidence="5" id="KW-0411">Iron-sulfur</keyword>
<sequence>MDTRATVDDEVTRISEIIDHCRSMEGPMLPILHKVQEEFGFIPEATKQIIANALNLSRAEVHGVVSFYHDFRARPAGRHVLKLCRAEACQSMGGEPLADRIKARLGIDWHETTPDGAVTLEPVYCLGLCAQAPAAMLDGEVYARLDDDCLPDMLAEVRI</sequence>